<dbReference type="PANTHER" id="PTHR33265:SF26">
    <property type="entry name" value="OS06G0554600 PROTEIN"/>
    <property type="match status" value="1"/>
</dbReference>
<dbReference type="EMBL" id="KZ305037">
    <property type="protein sequence ID" value="PIA42760.1"/>
    <property type="molecule type" value="Genomic_DNA"/>
</dbReference>
<feature type="region of interest" description="Disordered" evidence="1">
    <location>
        <begin position="92"/>
        <end position="111"/>
    </location>
</feature>
<feature type="compositionally biased region" description="Basic residues" evidence="1">
    <location>
        <begin position="93"/>
        <end position="103"/>
    </location>
</feature>
<dbReference type="AlphaFoldDB" id="A0A2G5DGY1"/>
<sequence>MEADSQVIADKLWNIVQVFIFMMKKGISKNKMIVDLHHLMVKRSKVVRKGIENLVLNNNTSFSCKPHDAHLSYISPREYEFSCSNTPAFRFHASSKNKRHRHKGDSEVDSHVDKEAEEFIERFYEQLRQQKQNQNMRASLNSG</sequence>
<organism evidence="2 3">
    <name type="scientific">Aquilegia coerulea</name>
    <name type="common">Rocky mountain columbine</name>
    <dbReference type="NCBI Taxonomy" id="218851"/>
    <lineage>
        <taxon>Eukaryota</taxon>
        <taxon>Viridiplantae</taxon>
        <taxon>Streptophyta</taxon>
        <taxon>Embryophyta</taxon>
        <taxon>Tracheophyta</taxon>
        <taxon>Spermatophyta</taxon>
        <taxon>Magnoliopsida</taxon>
        <taxon>Ranunculales</taxon>
        <taxon>Ranunculaceae</taxon>
        <taxon>Thalictroideae</taxon>
        <taxon>Aquilegia</taxon>
    </lineage>
</organism>
<gene>
    <name evidence="2" type="ORF">AQUCO_02000306v1</name>
</gene>
<proteinExistence type="predicted"/>
<protein>
    <submittedName>
        <fullName evidence="2">Uncharacterized protein</fullName>
    </submittedName>
</protein>
<dbReference type="Pfam" id="PF05553">
    <property type="entry name" value="DUF761"/>
    <property type="match status" value="1"/>
</dbReference>
<dbReference type="PANTHER" id="PTHR33265">
    <property type="entry name" value="AVR9/CF-9 RAPIDLY ELICITED PROTEIN-RELATED"/>
    <property type="match status" value="1"/>
</dbReference>
<evidence type="ECO:0000313" key="2">
    <source>
        <dbReference type="EMBL" id="PIA42760.1"/>
    </source>
</evidence>
<evidence type="ECO:0000313" key="3">
    <source>
        <dbReference type="Proteomes" id="UP000230069"/>
    </source>
</evidence>
<dbReference type="Proteomes" id="UP000230069">
    <property type="component" value="Unassembled WGS sequence"/>
</dbReference>
<dbReference type="InParanoid" id="A0A2G5DGY1"/>
<evidence type="ECO:0000256" key="1">
    <source>
        <dbReference type="SAM" id="MobiDB-lite"/>
    </source>
</evidence>
<name>A0A2G5DGY1_AQUCA</name>
<reference evidence="2 3" key="1">
    <citation type="submission" date="2017-09" db="EMBL/GenBank/DDBJ databases">
        <title>WGS assembly of Aquilegia coerulea Goldsmith.</title>
        <authorList>
            <person name="Hodges S."/>
            <person name="Kramer E."/>
            <person name="Nordborg M."/>
            <person name="Tomkins J."/>
            <person name="Borevitz J."/>
            <person name="Derieg N."/>
            <person name="Yan J."/>
            <person name="Mihaltcheva S."/>
            <person name="Hayes R.D."/>
            <person name="Rokhsar D."/>
        </authorList>
    </citation>
    <scope>NUCLEOTIDE SEQUENCE [LARGE SCALE GENOMIC DNA]</scope>
    <source>
        <strain evidence="3">cv. Goldsmith</strain>
    </source>
</reference>
<accession>A0A2G5DGY1</accession>
<dbReference type="InterPro" id="IPR008480">
    <property type="entry name" value="DUF761_pln"/>
</dbReference>
<dbReference type="OrthoDB" id="696337at2759"/>
<keyword evidence="3" id="KW-1185">Reference proteome</keyword>
<dbReference type="STRING" id="218851.A0A2G5DGY1"/>